<feature type="compositionally biased region" description="Low complexity" evidence="1">
    <location>
        <begin position="1701"/>
        <end position="1719"/>
    </location>
</feature>
<dbReference type="InterPro" id="IPR056344">
    <property type="entry name" value="Ig_CFAP65-like_9th"/>
</dbReference>
<feature type="domain" description="CFAP65 seventh Ig-like" evidence="5">
    <location>
        <begin position="802"/>
        <end position="894"/>
    </location>
</feature>
<evidence type="ECO:0000256" key="1">
    <source>
        <dbReference type="SAM" id="MobiDB-lite"/>
    </source>
</evidence>
<organism evidence="7">
    <name type="scientific">Micromonas pusilla (strain CCMP1545)</name>
    <name type="common">Picoplanktonic green alga</name>
    <dbReference type="NCBI Taxonomy" id="564608"/>
    <lineage>
        <taxon>Eukaryota</taxon>
        <taxon>Viridiplantae</taxon>
        <taxon>Chlorophyta</taxon>
        <taxon>Mamiellophyceae</taxon>
        <taxon>Mamiellales</taxon>
        <taxon>Mamiellaceae</taxon>
        <taxon>Micromonas</taxon>
    </lineage>
</organism>
<dbReference type="eggNOG" id="ENOG502QSJW">
    <property type="taxonomic scope" value="Eukaryota"/>
</dbReference>
<feature type="region of interest" description="Disordered" evidence="1">
    <location>
        <begin position="1513"/>
        <end position="1534"/>
    </location>
</feature>
<feature type="compositionally biased region" description="Low complexity" evidence="1">
    <location>
        <begin position="1726"/>
        <end position="1744"/>
    </location>
</feature>
<dbReference type="InterPro" id="IPR057470">
    <property type="entry name" value="Ig_CFAP65_7th"/>
</dbReference>
<dbReference type="GO" id="GO:0005737">
    <property type="term" value="C:cytoplasm"/>
    <property type="evidence" value="ECO:0007669"/>
    <property type="project" value="UniProtKB-SubCell"/>
</dbReference>
<evidence type="ECO:0000313" key="6">
    <source>
        <dbReference type="EMBL" id="EEH57244.1"/>
    </source>
</evidence>
<feature type="region of interest" description="Disordered" evidence="1">
    <location>
        <begin position="1689"/>
        <end position="1811"/>
    </location>
</feature>
<evidence type="ECO:0000259" key="2">
    <source>
        <dbReference type="Pfam" id="PF24291"/>
    </source>
</evidence>
<dbReference type="PANTHER" id="PTHR46127">
    <property type="entry name" value="CILIA- AND FLAGELLA-ASSOCIATED PROTEIN 65"/>
    <property type="match status" value="1"/>
</dbReference>
<dbReference type="PANTHER" id="PTHR46127:SF1">
    <property type="entry name" value="CILIA- AND FLAGELLA-ASSOCIATED PROTEIN 65"/>
    <property type="match status" value="1"/>
</dbReference>
<proteinExistence type="predicted"/>
<evidence type="ECO:0000259" key="4">
    <source>
        <dbReference type="Pfam" id="PF24816"/>
    </source>
</evidence>
<accession>C1MT31</accession>
<dbReference type="STRING" id="564608.C1MT31"/>
<keyword evidence="7" id="KW-1185">Reference proteome</keyword>
<dbReference type="Proteomes" id="UP000001876">
    <property type="component" value="Unassembled WGS sequence"/>
</dbReference>
<dbReference type="GO" id="GO:0031514">
    <property type="term" value="C:motile cilium"/>
    <property type="evidence" value="ECO:0007669"/>
    <property type="project" value="UniProtKB-SubCell"/>
</dbReference>
<dbReference type="GeneID" id="9684228"/>
<feature type="domain" description="CFAP65 fourth Ig-like" evidence="3">
    <location>
        <begin position="376"/>
        <end position="467"/>
    </location>
</feature>
<feature type="domain" description="CFAP65-like ninth Ig-like" evidence="4">
    <location>
        <begin position="1058"/>
        <end position="1238"/>
    </location>
</feature>
<dbReference type="KEGG" id="mpp:MICPUCDRAFT_57919"/>
<dbReference type="Pfam" id="PF24507">
    <property type="entry name" value="Ig_CFAP65_4th"/>
    <property type="match status" value="1"/>
</dbReference>
<gene>
    <name evidence="6" type="ORF">MICPUCDRAFT_57919</name>
</gene>
<dbReference type="RefSeq" id="XP_003058789.1">
    <property type="nucleotide sequence ID" value="XM_003058743.1"/>
</dbReference>
<dbReference type="Pfam" id="PF24816">
    <property type="entry name" value="Ig_CFAP65__9th"/>
    <property type="match status" value="1"/>
</dbReference>
<dbReference type="InterPro" id="IPR056305">
    <property type="entry name" value="Ig_CFAP65_10th"/>
</dbReference>
<evidence type="ECO:0000259" key="5">
    <source>
        <dbReference type="Pfam" id="PF25249"/>
    </source>
</evidence>
<dbReference type="InterPro" id="IPR052614">
    <property type="entry name" value="CFAP65"/>
</dbReference>
<dbReference type="InterPro" id="IPR058536">
    <property type="entry name" value="Ig_CFAP65_4th"/>
</dbReference>
<evidence type="ECO:0000259" key="3">
    <source>
        <dbReference type="Pfam" id="PF24507"/>
    </source>
</evidence>
<dbReference type="Pfam" id="PF25249">
    <property type="entry name" value="Ig_CFAP65_7th"/>
    <property type="match status" value="1"/>
</dbReference>
<sequence length="1852" mass="199764">MGRGAAVGTSLPPGGSARGAGATTTSRYETLAPPTMTARYERVQVWGIDCPERLTWRGGTWEPGGEYVRTIALKNVSTKTLKLKYRMPKTKYFELEFPEVITLSPGMSASVDVTFRPIKTEQYEDFVEFKVRGIHPEPHDTFRVAIAALLPVTSVALAPAVDLGYGAVRERIAKDFAFVNDGDEPFEYEWKIPSPCAFALSPLTGRLKPGETGMARAEFTPEDASVSVLRAALVLNGGVAASETKISAVGKFPYVRLSERVVDFGDVVVGKTTELCVWLVNQSVVGASYAIERVADDALHDHVFRVGSKNGRLWDGAEGRIDASGKEMIKLVYTPSVPGMFSTETFKFITPGGNVAVLLLKGTAIGPKVSLSLHKINFNSAEIGKTPTRTVQIENDSDVSCHWQINSETLGVFSLDADRGVIPPKSAATVTVTFTPIECANYHKRVVVTLRDAPPLAFDAVGTSYDSKRRPAPMYLSHVEAYRARCALGLISPGQPPIAGDREPYEEEVAAQEAAAAPPSDTFGSLFEPDAHCGVSLDVTDLDFGACSTTRLVEAKTVVLRNDTPQKLVVFWGGQEHFATGDTSAKTQDAMAESAARWPYAVTPDAADVRPGETQEFKVTFRPSMDNRYYTRQLECFAYVKTMRSFRQVTADNFVPPWTTTLRANGHTFRDARAMFDAFMPKCHFSCRGGRLFSPPTVRGERAYLTVALINDGDTAVGFEFPTKRPDATEGENASAAAAASPLRCFPSKGHVMPHSHALVTFRFDARDTRQHVESIACSLNGSEKNVLVLNARAQGFVPSLVVGDEDSFVFKPTCVGAITTRDVNVVNKSRIDILYEWAIPEKLAGVLAVSPASGTVKGGETLTSTWNFSPREVKRLAARVPLVVRVPQTPRQAREGVLPDQERVYVSVGGEGLSGALTMQPRTLTFGTCLVDKKEERTIELYNQSAGMIRYRLECVFAEGSSEFDADVSFDAPIGQINARAVVPVVVSFVGRQRVTDCEFRVVCHTVADPKSNATTTSSLTAASRSSTLPFAAAETTPPETEADLPWTAARATADFPTLRVTDAACEGVAKPLLWKRLSINALNAQLATPPTPAEHKMAKDGGVDGTIVSSRALAPLSAVATGMGVHVEGAPATVTHLEVTNVGTLPADWRVLFRNELEVEAENWVELSEPDTEVDAHQMWLVDNGVVKVYPRRGHLEPGQKTAVTITYAHDHVGAHWLTALLTIADGRSVRLELGGRTVALDAKCLDLGPANAPIATHVLSPVRIGEMRPPTQSIELRNPCADAIRYVVDVAPAEALNRDAWGFPVLRCLNPSGVVPAFGVASVDWIFQPAEEKVYETSVEIKIHGGENSVLTIRGAGVSPLGGDGDGDGAANDGAALGDIDRSRWIGYRPTPTLPPATPFQLSTHACAFGEIPSLAIVRRVVALTSCSDFDYDFKWNLCALAGNETIGALAIEPAEGVLNRGESVMIKVIFTAGTDPRVFDGAVRCELTPTTPSREELEYEARLAEEAKTRPVAVAEQGAPAPSMPTKLEKQGKSEVWVSYASKERMSVLHASTENSAITFPELTARHRREHEKTLPKPPPPPADHVVALGVEGIVQTEVAFREEHGAEAFDRHFIPTYRPDPRVETLPADLTAEDAALMIAELLRETARDPEIQREFDDLEEEEIPFYLSLVGGGAPARALRARESIASPPKTPDLASSSRASSRPASAASAASPTKRDSRPATASRPPSRASVASSIKSLQKKLSSRAASMTATPHGSKAASMAASVAGSIADALERGAAAEASPRAPTPTPTPTPFDAEAAKAEANPEFRTLAEWALEETLYNVVRELHADAEDARRGYEDDDEAY</sequence>
<dbReference type="OrthoDB" id="415597at2759"/>
<dbReference type="Pfam" id="PF24291">
    <property type="entry name" value="Ig_CFAP65"/>
    <property type="match status" value="1"/>
</dbReference>
<dbReference type="EMBL" id="GG663739">
    <property type="protein sequence ID" value="EEH57244.1"/>
    <property type="molecule type" value="Genomic_DNA"/>
</dbReference>
<feature type="region of interest" description="Disordered" evidence="1">
    <location>
        <begin position="1"/>
        <end position="30"/>
    </location>
</feature>
<feature type="domain" description="CFAP65 tenth Ig-like" evidence="2">
    <location>
        <begin position="1259"/>
        <end position="1363"/>
    </location>
</feature>
<feature type="compositionally biased region" description="Low complexity" evidence="1">
    <location>
        <begin position="1782"/>
        <end position="1791"/>
    </location>
</feature>
<protein>
    <submittedName>
        <fullName evidence="6">Predicted protein</fullName>
    </submittedName>
</protein>
<dbReference type="InterPro" id="IPR013783">
    <property type="entry name" value="Ig-like_fold"/>
</dbReference>
<reference evidence="6 7" key="1">
    <citation type="journal article" date="2009" name="Science">
        <title>Green evolution and dynamic adaptations revealed by genomes of the marine picoeukaryotes Micromonas.</title>
        <authorList>
            <person name="Worden A.Z."/>
            <person name="Lee J.H."/>
            <person name="Mock T."/>
            <person name="Rouze P."/>
            <person name="Simmons M.P."/>
            <person name="Aerts A.L."/>
            <person name="Allen A.E."/>
            <person name="Cuvelier M.L."/>
            <person name="Derelle E."/>
            <person name="Everett M.V."/>
            <person name="Foulon E."/>
            <person name="Grimwood J."/>
            <person name="Gundlach H."/>
            <person name="Henrissat B."/>
            <person name="Napoli C."/>
            <person name="McDonald S.M."/>
            <person name="Parker M.S."/>
            <person name="Rombauts S."/>
            <person name="Salamov A."/>
            <person name="Von Dassow P."/>
            <person name="Badger J.H."/>
            <person name="Coutinho P.M."/>
            <person name="Demir E."/>
            <person name="Dubchak I."/>
            <person name="Gentemann C."/>
            <person name="Eikrem W."/>
            <person name="Gready J.E."/>
            <person name="John U."/>
            <person name="Lanier W."/>
            <person name="Lindquist E.A."/>
            <person name="Lucas S."/>
            <person name="Mayer K.F."/>
            <person name="Moreau H."/>
            <person name="Not F."/>
            <person name="Otillar R."/>
            <person name="Panaud O."/>
            <person name="Pangilinan J."/>
            <person name="Paulsen I."/>
            <person name="Piegu B."/>
            <person name="Poliakov A."/>
            <person name="Robbens S."/>
            <person name="Schmutz J."/>
            <person name="Toulza E."/>
            <person name="Wyss T."/>
            <person name="Zelensky A."/>
            <person name="Zhou K."/>
            <person name="Armbrust E.V."/>
            <person name="Bhattacharya D."/>
            <person name="Goodenough U.W."/>
            <person name="Van de Peer Y."/>
            <person name="Grigoriev I.V."/>
        </authorList>
    </citation>
    <scope>NUCLEOTIDE SEQUENCE [LARGE SCALE GENOMIC DNA]</scope>
    <source>
        <strain evidence="6 7">CCMP1545</strain>
    </source>
</reference>
<dbReference type="OMA" id="QQLKVMV"/>
<name>C1MT31_MICPC</name>
<evidence type="ECO:0000313" key="7">
    <source>
        <dbReference type="Proteomes" id="UP000001876"/>
    </source>
</evidence>
<dbReference type="Gene3D" id="2.60.40.10">
    <property type="entry name" value="Immunoglobulins"/>
    <property type="match status" value="10"/>
</dbReference>